<dbReference type="SMART" id="SM00647">
    <property type="entry name" value="IBR"/>
    <property type="match status" value="2"/>
</dbReference>
<evidence type="ECO:0000256" key="5">
    <source>
        <dbReference type="ARBA" id="ARBA00022771"/>
    </source>
</evidence>
<dbReference type="InterPro" id="IPR018957">
    <property type="entry name" value="Znf_C3HC4_RING-type"/>
</dbReference>
<dbReference type="CDD" id="cd22584">
    <property type="entry name" value="Rcat_RBR_unk"/>
    <property type="match status" value="1"/>
</dbReference>
<dbReference type="AlphaFoldDB" id="A0A8J8T370"/>
<accession>A0A8J8T370</accession>
<keyword evidence="5 8" id="KW-0863">Zinc-finger</keyword>
<dbReference type="SMART" id="SM00184">
    <property type="entry name" value="RING"/>
    <property type="match status" value="2"/>
</dbReference>
<keyword evidence="13" id="KW-1185">Reference proteome</keyword>
<dbReference type="SUPFAM" id="SSF57850">
    <property type="entry name" value="RING/U-box"/>
    <property type="match status" value="3"/>
</dbReference>
<evidence type="ECO:0000313" key="13">
    <source>
        <dbReference type="Proteomes" id="UP000785679"/>
    </source>
</evidence>
<name>A0A8J8T370_HALGN</name>
<dbReference type="GO" id="GO:0043161">
    <property type="term" value="P:proteasome-mediated ubiquitin-dependent protein catabolic process"/>
    <property type="evidence" value="ECO:0007669"/>
    <property type="project" value="TreeGrafter"/>
</dbReference>
<evidence type="ECO:0000256" key="2">
    <source>
        <dbReference type="ARBA" id="ARBA00022679"/>
    </source>
</evidence>
<keyword evidence="6" id="KW-0833">Ubl conjugation pathway</keyword>
<dbReference type="Gene3D" id="1.20.120.1750">
    <property type="match status" value="1"/>
</dbReference>
<dbReference type="InterPro" id="IPR044066">
    <property type="entry name" value="TRIAD_supradom"/>
</dbReference>
<dbReference type="Pfam" id="PF01485">
    <property type="entry name" value="IBR"/>
    <property type="match status" value="1"/>
</dbReference>
<evidence type="ECO:0000256" key="1">
    <source>
        <dbReference type="ARBA" id="ARBA00004906"/>
    </source>
</evidence>
<feature type="compositionally biased region" description="Polar residues" evidence="9">
    <location>
        <begin position="1"/>
        <end position="13"/>
    </location>
</feature>
<dbReference type="GO" id="GO:0043130">
    <property type="term" value="F:ubiquitin binding"/>
    <property type="evidence" value="ECO:0007669"/>
    <property type="project" value="TreeGrafter"/>
</dbReference>
<gene>
    <name evidence="12" type="ORF">FGO68_gene10166</name>
</gene>
<proteinExistence type="predicted"/>
<dbReference type="InterPro" id="IPR013083">
    <property type="entry name" value="Znf_RING/FYVE/PHD"/>
</dbReference>
<reference evidence="12" key="1">
    <citation type="submission" date="2019-06" db="EMBL/GenBank/DDBJ databases">
        <authorList>
            <person name="Zheng W."/>
        </authorList>
    </citation>
    <scope>NUCLEOTIDE SEQUENCE</scope>
    <source>
        <strain evidence="12">QDHG01</strain>
    </source>
</reference>
<dbReference type="Gene3D" id="2.20.25.20">
    <property type="match status" value="1"/>
</dbReference>
<dbReference type="Gene3D" id="3.30.40.10">
    <property type="entry name" value="Zinc/RING finger domain, C3HC4 (zinc finger)"/>
    <property type="match status" value="1"/>
</dbReference>
<feature type="region of interest" description="Disordered" evidence="9">
    <location>
        <begin position="1"/>
        <end position="63"/>
    </location>
</feature>
<feature type="compositionally biased region" description="Low complexity" evidence="9">
    <location>
        <begin position="430"/>
        <end position="462"/>
    </location>
</feature>
<dbReference type="PANTHER" id="PTHR22770:SF13">
    <property type="entry name" value="RING-TYPE DOMAIN-CONTAINING PROTEIN"/>
    <property type="match status" value="1"/>
</dbReference>
<keyword evidence="4" id="KW-0677">Repeat</keyword>
<dbReference type="PROSITE" id="PS50089">
    <property type="entry name" value="ZF_RING_2"/>
    <property type="match status" value="1"/>
</dbReference>
<dbReference type="InterPro" id="IPR051628">
    <property type="entry name" value="LUBAC_E3_Ligases"/>
</dbReference>
<dbReference type="GO" id="GO:0008270">
    <property type="term" value="F:zinc ion binding"/>
    <property type="evidence" value="ECO:0007669"/>
    <property type="project" value="UniProtKB-KW"/>
</dbReference>
<keyword evidence="7" id="KW-0862">Zinc</keyword>
<feature type="domain" description="RING-type" evidence="11">
    <location>
        <begin position="186"/>
        <end position="395"/>
    </location>
</feature>
<dbReference type="GO" id="GO:0004842">
    <property type="term" value="F:ubiquitin-protein transferase activity"/>
    <property type="evidence" value="ECO:0007669"/>
    <property type="project" value="TreeGrafter"/>
</dbReference>
<feature type="region of interest" description="Disordered" evidence="9">
    <location>
        <begin position="422"/>
        <end position="467"/>
    </location>
</feature>
<dbReference type="Proteomes" id="UP000785679">
    <property type="component" value="Unassembled WGS sequence"/>
</dbReference>
<dbReference type="EMBL" id="RRYP01007890">
    <property type="protein sequence ID" value="TNV80165.1"/>
    <property type="molecule type" value="Genomic_DNA"/>
</dbReference>
<evidence type="ECO:0000259" key="10">
    <source>
        <dbReference type="PROSITE" id="PS50089"/>
    </source>
</evidence>
<dbReference type="CDD" id="cd16448">
    <property type="entry name" value="RING-H2"/>
    <property type="match status" value="1"/>
</dbReference>
<comment type="pathway">
    <text evidence="1">Protein modification; protein ubiquitination.</text>
</comment>
<evidence type="ECO:0000256" key="3">
    <source>
        <dbReference type="ARBA" id="ARBA00022723"/>
    </source>
</evidence>
<evidence type="ECO:0000313" key="12">
    <source>
        <dbReference type="EMBL" id="TNV80165.1"/>
    </source>
</evidence>
<evidence type="ECO:0000256" key="9">
    <source>
        <dbReference type="SAM" id="MobiDB-lite"/>
    </source>
</evidence>
<dbReference type="InterPro" id="IPR001841">
    <property type="entry name" value="Znf_RING"/>
</dbReference>
<feature type="compositionally biased region" description="Polar residues" evidence="9">
    <location>
        <begin position="33"/>
        <end position="61"/>
    </location>
</feature>
<protein>
    <recommendedName>
        <fullName evidence="14">RING-type domain-containing protein</fullName>
    </recommendedName>
</protein>
<evidence type="ECO:0000259" key="11">
    <source>
        <dbReference type="PROSITE" id="PS51873"/>
    </source>
</evidence>
<dbReference type="GO" id="GO:0097039">
    <property type="term" value="P:protein linear polyubiquitination"/>
    <property type="evidence" value="ECO:0007669"/>
    <property type="project" value="TreeGrafter"/>
</dbReference>
<comment type="caution">
    <text evidence="12">The sequence shown here is derived from an EMBL/GenBank/DDBJ whole genome shotgun (WGS) entry which is preliminary data.</text>
</comment>
<dbReference type="Pfam" id="PF00097">
    <property type="entry name" value="zf-C3HC4"/>
    <property type="match status" value="1"/>
</dbReference>
<sequence length="480" mass="55747">MSIKQTSLQNSSAAREVPSYLHRQQYGERQDSISKIQRQTSFKGSSPVSTHLNKVNPNKSKYGQFLPVKKDLGKQYTSVYRSPSPRDNYLERSSLKPTLQSPKEEFKVINSTFEEVFMQKSRSKAASSRLQSYIDQSRPIPSYRDVMPEQKPQKIVMVNSNGPNYKSMPESKTQQLQTKIQSKAVLKDTCEICMDEIDDDEYKLIDCKHNYHKQCLKSMLQNYVNQKKNPIVCAKVGCKQEISMKDMSILLTKMELADYSEYKTKALLEQYTDLEYCPLPDCGYPFVTDTSQGVNKYRCQKCNKYICVDCKAEFHNGIECKEYQERLRPAREKEAEALFLKAAEQMGLKNCPFCKIPVEKISGCDHIKCKCGKEFCYKCGGVYKQCQCYKNQQDRINNLVRAYRETQNQQAQPVEANVQIEQPIRRRQSQRSPRAQRLQQQQDNQPSRQQGQQSQPSMQQQPENERKVRKCNYCPDCTIF</sequence>
<evidence type="ECO:0000256" key="7">
    <source>
        <dbReference type="ARBA" id="ARBA00022833"/>
    </source>
</evidence>
<evidence type="ECO:0008006" key="14">
    <source>
        <dbReference type="Google" id="ProtNLM"/>
    </source>
</evidence>
<evidence type="ECO:0000256" key="6">
    <source>
        <dbReference type="ARBA" id="ARBA00022786"/>
    </source>
</evidence>
<dbReference type="GO" id="GO:0000151">
    <property type="term" value="C:ubiquitin ligase complex"/>
    <property type="evidence" value="ECO:0007669"/>
    <property type="project" value="TreeGrafter"/>
</dbReference>
<dbReference type="CDD" id="cd20335">
    <property type="entry name" value="BRcat_RBR"/>
    <property type="match status" value="1"/>
</dbReference>
<evidence type="ECO:0000256" key="4">
    <source>
        <dbReference type="ARBA" id="ARBA00022737"/>
    </source>
</evidence>
<evidence type="ECO:0000256" key="8">
    <source>
        <dbReference type="PROSITE-ProRule" id="PRU00175"/>
    </source>
</evidence>
<organism evidence="12 13">
    <name type="scientific">Halteria grandinella</name>
    <dbReference type="NCBI Taxonomy" id="5974"/>
    <lineage>
        <taxon>Eukaryota</taxon>
        <taxon>Sar</taxon>
        <taxon>Alveolata</taxon>
        <taxon>Ciliophora</taxon>
        <taxon>Intramacronucleata</taxon>
        <taxon>Spirotrichea</taxon>
        <taxon>Stichotrichia</taxon>
        <taxon>Sporadotrichida</taxon>
        <taxon>Halteriidae</taxon>
        <taxon>Halteria</taxon>
    </lineage>
</organism>
<keyword evidence="2" id="KW-0808">Transferase</keyword>
<keyword evidence="3" id="KW-0479">Metal-binding</keyword>
<dbReference type="PANTHER" id="PTHR22770">
    <property type="entry name" value="UBIQUITIN CONJUGATING ENZYME 7 INTERACTING PROTEIN-RELATED"/>
    <property type="match status" value="1"/>
</dbReference>
<dbReference type="InterPro" id="IPR002867">
    <property type="entry name" value="IBR_dom"/>
</dbReference>
<dbReference type="OrthoDB" id="10009520at2759"/>
<feature type="domain" description="RING-type" evidence="10">
    <location>
        <begin position="190"/>
        <end position="233"/>
    </location>
</feature>
<dbReference type="PROSITE" id="PS51873">
    <property type="entry name" value="TRIAD"/>
    <property type="match status" value="1"/>
</dbReference>